<protein>
    <submittedName>
        <fullName evidence="1">Uncharacterized protein</fullName>
    </submittedName>
</protein>
<evidence type="ECO:0000313" key="2">
    <source>
        <dbReference type="Proteomes" id="UP000727993"/>
    </source>
</evidence>
<gene>
    <name evidence="1" type="ORF">IPN02_11905</name>
</gene>
<dbReference type="AlphaFoldDB" id="A0A936NBZ5"/>
<accession>A0A936NBZ5</accession>
<sequence length="239" mass="25697">MLIGRFESAEPFLGDVVADVLDASEPIRGHFETRASAGHDQAGQAKSGRPSFELVGEVAERVDVRVDAHGGEQLLGFGQVEGQVVRDHIDHARVEPESGNRLGVMVSPSHENERRRRRKVGGHLAEQCGRCFALEVVDVVEYEDEGLGTACDHPSDVGIRLRVGRPSSQTGHNLLNGVAQDQGVVVDRFQVEPTHDAIVLSGPARHECRLSIAPGGQDANYPAGRRAEAIVEAGPLDQS</sequence>
<comment type="caution">
    <text evidence="1">The sequence shown here is derived from an EMBL/GenBank/DDBJ whole genome shotgun (WGS) entry which is preliminary data.</text>
</comment>
<evidence type="ECO:0000313" key="1">
    <source>
        <dbReference type="EMBL" id="MBK9297512.1"/>
    </source>
</evidence>
<dbReference type="Proteomes" id="UP000727993">
    <property type="component" value="Unassembled WGS sequence"/>
</dbReference>
<reference evidence="1 2" key="1">
    <citation type="submission" date="2020-10" db="EMBL/GenBank/DDBJ databases">
        <title>Connecting structure to function with the recovery of over 1000 high-quality activated sludge metagenome-assembled genomes encoding full-length rRNA genes using long-read sequencing.</title>
        <authorList>
            <person name="Singleton C.M."/>
            <person name="Petriglieri F."/>
            <person name="Kristensen J.M."/>
            <person name="Kirkegaard R.H."/>
            <person name="Michaelsen T.Y."/>
            <person name="Andersen M.H."/>
            <person name="Karst S.M."/>
            <person name="Dueholm M.S."/>
            <person name="Nielsen P.H."/>
            <person name="Albertsen M."/>
        </authorList>
    </citation>
    <scope>NUCLEOTIDE SEQUENCE [LARGE SCALE GENOMIC DNA]</scope>
    <source>
        <strain evidence="1">Lyne_18-Q3-R50-59_MAXAC.006</strain>
    </source>
</reference>
<proteinExistence type="predicted"/>
<dbReference type="EMBL" id="JADJZA010000007">
    <property type="protein sequence ID" value="MBK9297512.1"/>
    <property type="molecule type" value="Genomic_DNA"/>
</dbReference>
<name>A0A936NBZ5_9ACTN</name>
<organism evidence="1 2">
    <name type="scientific">Candidatus Neomicrothrix subdominans</name>
    <dbReference type="NCBI Taxonomy" id="2954438"/>
    <lineage>
        <taxon>Bacteria</taxon>
        <taxon>Bacillati</taxon>
        <taxon>Actinomycetota</taxon>
        <taxon>Acidimicrobiia</taxon>
        <taxon>Acidimicrobiales</taxon>
        <taxon>Microthrixaceae</taxon>
        <taxon>Candidatus Neomicrothrix</taxon>
    </lineage>
</organism>